<organism evidence="3 4">
    <name type="scientific">Chiloscyllium punctatum</name>
    <name type="common">Brownbanded bambooshark</name>
    <name type="synonym">Hemiscyllium punctatum</name>
    <dbReference type="NCBI Taxonomy" id="137246"/>
    <lineage>
        <taxon>Eukaryota</taxon>
        <taxon>Metazoa</taxon>
        <taxon>Chordata</taxon>
        <taxon>Craniata</taxon>
        <taxon>Vertebrata</taxon>
        <taxon>Chondrichthyes</taxon>
        <taxon>Elasmobranchii</taxon>
        <taxon>Galeomorphii</taxon>
        <taxon>Galeoidea</taxon>
        <taxon>Orectolobiformes</taxon>
        <taxon>Hemiscylliidae</taxon>
        <taxon>Chiloscyllium</taxon>
    </lineage>
</organism>
<dbReference type="GO" id="GO:0035556">
    <property type="term" value="P:intracellular signal transduction"/>
    <property type="evidence" value="ECO:0007669"/>
    <property type="project" value="InterPro"/>
</dbReference>
<comment type="caution">
    <text evidence="3">The sequence shown here is derived from an EMBL/GenBank/DDBJ whole genome shotgun (WGS) entry which is preliminary data.</text>
</comment>
<feature type="domain" description="Guanylate cyclase" evidence="2">
    <location>
        <begin position="12"/>
        <end position="50"/>
    </location>
</feature>
<name>A0A401T9N8_CHIPU</name>
<dbReference type="STRING" id="137246.A0A401T9N8"/>
<keyword evidence="1" id="KW-0456">Lyase</keyword>
<dbReference type="OrthoDB" id="10261550at2759"/>
<evidence type="ECO:0000256" key="1">
    <source>
        <dbReference type="ARBA" id="ARBA00023239"/>
    </source>
</evidence>
<sequence>MAVDDAAWCCVLQVVEETYLVLKDYGFRFARRGPVYVKGKGELITYFMKGREKQGSFINSSSVTLPHQVVENA</sequence>
<dbReference type="Pfam" id="PF00211">
    <property type="entry name" value="Guanylate_cyc"/>
    <property type="match status" value="1"/>
</dbReference>
<dbReference type="Proteomes" id="UP000287033">
    <property type="component" value="Unassembled WGS sequence"/>
</dbReference>
<keyword evidence="4" id="KW-1185">Reference proteome</keyword>
<gene>
    <name evidence="3" type="ORF">chiPu_0022858</name>
</gene>
<protein>
    <recommendedName>
        <fullName evidence="2">Guanylate cyclase domain-containing protein</fullName>
    </recommendedName>
</protein>
<reference evidence="3 4" key="1">
    <citation type="journal article" date="2018" name="Nat. Ecol. Evol.">
        <title>Shark genomes provide insights into elasmobranch evolution and the origin of vertebrates.</title>
        <authorList>
            <person name="Hara Y"/>
            <person name="Yamaguchi K"/>
            <person name="Onimaru K"/>
            <person name="Kadota M"/>
            <person name="Koyanagi M"/>
            <person name="Keeley SD"/>
            <person name="Tatsumi K"/>
            <person name="Tanaka K"/>
            <person name="Motone F"/>
            <person name="Kageyama Y"/>
            <person name="Nozu R"/>
            <person name="Adachi N"/>
            <person name="Nishimura O"/>
            <person name="Nakagawa R"/>
            <person name="Tanegashima C"/>
            <person name="Kiyatake I"/>
            <person name="Matsumoto R"/>
            <person name="Murakumo K"/>
            <person name="Nishida K"/>
            <person name="Terakita A"/>
            <person name="Kuratani S"/>
            <person name="Sato K"/>
            <person name="Hyodo S Kuraku.S."/>
        </authorList>
    </citation>
    <scope>NUCLEOTIDE SEQUENCE [LARGE SCALE GENOMIC DNA]</scope>
</reference>
<dbReference type="SUPFAM" id="SSF55073">
    <property type="entry name" value="Nucleotide cyclase"/>
    <property type="match status" value="1"/>
</dbReference>
<dbReference type="InterPro" id="IPR001054">
    <property type="entry name" value="A/G_cyclase"/>
</dbReference>
<evidence type="ECO:0000313" key="3">
    <source>
        <dbReference type="EMBL" id="GCC39360.1"/>
    </source>
</evidence>
<dbReference type="OMA" id="ELITYFM"/>
<evidence type="ECO:0000259" key="2">
    <source>
        <dbReference type="Pfam" id="PF00211"/>
    </source>
</evidence>
<dbReference type="GO" id="GO:0016829">
    <property type="term" value="F:lyase activity"/>
    <property type="evidence" value="ECO:0007669"/>
    <property type="project" value="UniProtKB-KW"/>
</dbReference>
<proteinExistence type="predicted"/>
<dbReference type="EMBL" id="BEZZ01012162">
    <property type="protein sequence ID" value="GCC39360.1"/>
    <property type="molecule type" value="Genomic_DNA"/>
</dbReference>
<dbReference type="GO" id="GO:0009190">
    <property type="term" value="P:cyclic nucleotide biosynthetic process"/>
    <property type="evidence" value="ECO:0007669"/>
    <property type="project" value="InterPro"/>
</dbReference>
<dbReference type="Gene3D" id="3.30.70.1230">
    <property type="entry name" value="Nucleotide cyclase"/>
    <property type="match status" value="1"/>
</dbReference>
<dbReference type="InterPro" id="IPR029787">
    <property type="entry name" value="Nucleotide_cyclase"/>
</dbReference>
<dbReference type="AlphaFoldDB" id="A0A401T9N8"/>
<accession>A0A401T9N8</accession>
<evidence type="ECO:0000313" key="4">
    <source>
        <dbReference type="Proteomes" id="UP000287033"/>
    </source>
</evidence>